<sequence>MERDVRQLINLKDANLFEKFIKLLAGRVGQIINYQSLASDVGVDSKTVKQWLSILEASFIVFTLPPYFENFGKRVIKSPKYYFTDTGLLSYLLDIEKAAQVTRDPLMGSLFENLVVLEALKARYNQGLTANLYFFRDYQGNEIDLLFKAGSQLTGVEIKAAATWNSSFKKGLQRFSDTNAALTRRYVVYSGERMAFSDGAAALPYTAVAEIF</sequence>
<evidence type="ECO:0000259" key="1">
    <source>
        <dbReference type="Pfam" id="PF13635"/>
    </source>
</evidence>
<evidence type="ECO:0000313" key="2">
    <source>
        <dbReference type="EMBL" id="WML92001.1"/>
    </source>
</evidence>
<accession>A0ABY9MV13</accession>
<dbReference type="InterPro" id="IPR025420">
    <property type="entry name" value="DUF4143"/>
</dbReference>
<keyword evidence="3" id="KW-1185">Reference proteome</keyword>
<dbReference type="EMBL" id="CP133218">
    <property type="protein sequence ID" value="WML92001.1"/>
    <property type="molecule type" value="Genomic_DNA"/>
</dbReference>
<proteinExistence type="predicted"/>
<organism evidence="2 3">
    <name type="scientific">Thiothrix lacustris</name>
    <dbReference type="NCBI Taxonomy" id="525917"/>
    <lineage>
        <taxon>Bacteria</taxon>
        <taxon>Pseudomonadati</taxon>
        <taxon>Pseudomonadota</taxon>
        <taxon>Gammaproteobacteria</taxon>
        <taxon>Thiotrichales</taxon>
        <taxon>Thiotrichaceae</taxon>
        <taxon>Thiothrix</taxon>
    </lineage>
</organism>
<evidence type="ECO:0000313" key="3">
    <source>
        <dbReference type="Proteomes" id="UP001236657"/>
    </source>
</evidence>
<dbReference type="Proteomes" id="UP001236657">
    <property type="component" value="Chromosome"/>
</dbReference>
<dbReference type="PANTHER" id="PTHR43566">
    <property type="entry name" value="CONSERVED PROTEIN"/>
    <property type="match status" value="1"/>
</dbReference>
<feature type="domain" description="DUF4143" evidence="1">
    <location>
        <begin position="2"/>
        <end position="160"/>
    </location>
</feature>
<name>A0ABY9MV13_9GAMM</name>
<dbReference type="Pfam" id="PF13635">
    <property type="entry name" value="DUF4143"/>
    <property type="match status" value="1"/>
</dbReference>
<dbReference type="RefSeq" id="WP_308897001.1">
    <property type="nucleotide sequence ID" value="NZ_CP133218.1"/>
</dbReference>
<protein>
    <submittedName>
        <fullName evidence="2">DUF4143 domain-containing protein</fullName>
    </submittedName>
</protein>
<reference evidence="2 3" key="1">
    <citation type="submission" date="2023-08" db="EMBL/GenBank/DDBJ databases">
        <title>New molecular markers tilS and rpoB for phylogenetic and monitoring studies of the genus Thiothrix biodiversity.</title>
        <authorList>
            <person name="Ravin N.V."/>
            <person name="Smolyakov D."/>
            <person name="Markov N.D."/>
            <person name="Beletsky A.V."/>
            <person name="Mardanov A.V."/>
            <person name="Rudenko T.S."/>
            <person name="Grabovich M.Y."/>
        </authorList>
    </citation>
    <scope>NUCLEOTIDE SEQUENCE [LARGE SCALE GENOMIC DNA]</scope>
    <source>
        <strain evidence="2 3">MK1</strain>
    </source>
</reference>
<dbReference type="PANTHER" id="PTHR43566:SF2">
    <property type="entry name" value="DUF4143 DOMAIN-CONTAINING PROTEIN"/>
    <property type="match status" value="1"/>
</dbReference>
<gene>
    <name evidence="2" type="ORF">RCF98_06575</name>
</gene>